<reference evidence="2 3" key="1">
    <citation type="submission" date="2021-03" db="EMBL/GenBank/DDBJ databases">
        <title>Sequencing the genomes of 1000 actinobacteria strains.</title>
        <authorList>
            <person name="Klenk H.-P."/>
        </authorList>
    </citation>
    <scope>NUCLEOTIDE SEQUENCE [LARGE SCALE GENOMIC DNA]</scope>
    <source>
        <strain evidence="2 3">DSM 45510</strain>
    </source>
</reference>
<comment type="caution">
    <text evidence="2">The sequence shown here is derived from an EMBL/GenBank/DDBJ whole genome shotgun (WGS) entry which is preliminary data.</text>
</comment>
<dbReference type="Proteomes" id="UP000741013">
    <property type="component" value="Unassembled WGS sequence"/>
</dbReference>
<dbReference type="RefSeq" id="WP_209668698.1">
    <property type="nucleotide sequence ID" value="NZ_JAGGMS010000001.1"/>
</dbReference>
<evidence type="ECO:0000313" key="3">
    <source>
        <dbReference type="Proteomes" id="UP000741013"/>
    </source>
</evidence>
<organism evidence="2 3">
    <name type="scientific">Amycolatopsis magusensis</name>
    <dbReference type="NCBI Taxonomy" id="882444"/>
    <lineage>
        <taxon>Bacteria</taxon>
        <taxon>Bacillati</taxon>
        <taxon>Actinomycetota</taxon>
        <taxon>Actinomycetes</taxon>
        <taxon>Pseudonocardiales</taxon>
        <taxon>Pseudonocardiaceae</taxon>
        <taxon>Amycolatopsis</taxon>
    </lineage>
</organism>
<gene>
    <name evidence="2" type="ORF">JOM49_007393</name>
</gene>
<dbReference type="EMBL" id="JAGGMS010000001">
    <property type="protein sequence ID" value="MBP2185867.1"/>
    <property type="molecule type" value="Genomic_DNA"/>
</dbReference>
<proteinExistence type="predicted"/>
<keyword evidence="3" id="KW-1185">Reference proteome</keyword>
<keyword evidence="1" id="KW-0472">Membrane</keyword>
<protein>
    <submittedName>
        <fullName evidence="2">Uncharacterized protein</fullName>
    </submittedName>
</protein>
<evidence type="ECO:0000256" key="1">
    <source>
        <dbReference type="SAM" id="Phobius"/>
    </source>
</evidence>
<keyword evidence="1" id="KW-0812">Transmembrane</keyword>
<evidence type="ECO:0000313" key="2">
    <source>
        <dbReference type="EMBL" id="MBP2185867.1"/>
    </source>
</evidence>
<sequence>MTEWPAGATRNKLLLSFAWPVPMSTREAEVVFRPDRELLEPLTGKPGTDWSVAEGFLTTHTEQPVRYRFTAPLAIGEGDAKVPCGLTATWHPAYHATTLLITATISGRDGVLETSDVDRSIAVLHSLNRRPAELGEAPAAVHGWYRDVRYASLRAAVAQAYAELTDGCEVVEPLDRNGWCIELRGYDGRPPDATVAADPRPFYGLAHGDEGWRFVPHEVARQSLGEAWGTRTFVAMYPVSAGIVCLNNKDDEYSAHQAELAQRYFGKVEPYFNLDSEIGGLDHGGLLVLERVLIRMALAHQWLHQAQRELAEATDESRAVNRNRLLRGSLDDILQMLNSVLPPEVDSLERRLITNMGVERIVRQLDRQAEAMDEETRYAYESTVSARVTRLTVVTVILTVVTIVLGILQVVFTV</sequence>
<accession>A0ABS4Q2F4</accession>
<keyword evidence="1" id="KW-1133">Transmembrane helix</keyword>
<name>A0ABS4Q2F4_9PSEU</name>
<feature type="transmembrane region" description="Helical" evidence="1">
    <location>
        <begin position="391"/>
        <end position="412"/>
    </location>
</feature>